<protein>
    <submittedName>
        <fullName evidence="3">GIY-YIG nuclease family protein</fullName>
    </submittedName>
</protein>
<sequence length="127" mass="14724">MLNLFQHPARRFSRRPAVDRQPCVYILANKARGTLYVGVTSALIARLHQHRSGSVPGFTTRYGVRRLVHYEMADTMEAAILREKQLKRWHRDWKLNLIEQHNPHWEDLAVGLGLPPLPREGRVDAEP</sequence>
<keyword evidence="4" id="KW-1185">Reference proteome</keyword>
<gene>
    <name evidence="3" type="ORF">PBT88_17405</name>
</gene>
<dbReference type="PROSITE" id="PS50164">
    <property type="entry name" value="GIY_YIG"/>
    <property type="match status" value="1"/>
</dbReference>
<accession>A0ABY7NT33</accession>
<dbReference type="PANTHER" id="PTHR34477:SF5">
    <property type="entry name" value="BSL5627 PROTEIN"/>
    <property type="match status" value="1"/>
</dbReference>
<dbReference type="RefSeq" id="WP_270079303.1">
    <property type="nucleotide sequence ID" value="NZ_CP115174.1"/>
</dbReference>
<evidence type="ECO:0000256" key="1">
    <source>
        <dbReference type="ARBA" id="ARBA00007435"/>
    </source>
</evidence>
<name>A0ABY7NT33_9SPHN</name>
<feature type="domain" description="GIY-YIG" evidence="2">
    <location>
        <begin position="20"/>
        <end position="97"/>
    </location>
</feature>
<dbReference type="Pfam" id="PF01541">
    <property type="entry name" value="GIY-YIG"/>
    <property type="match status" value="1"/>
</dbReference>
<reference evidence="3 4" key="1">
    <citation type="submission" date="2022-12" db="EMBL/GenBank/DDBJ databases">
        <title>Sphingomonas abieness sp. nov., an endophytic bacterium isolated from Abies koreana.</title>
        <authorList>
            <person name="Jiang L."/>
            <person name="Lee J."/>
        </authorList>
    </citation>
    <scope>NUCLEOTIDE SEQUENCE [LARGE SCALE GENOMIC DNA]</scope>
    <source>
        <strain evidence="4">PAMB 00755</strain>
    </source>
</reference>
<dbReference type="InterPro" id="IPR035901">
    <property type="entry name" value="GIY-YIG_endonuc_sf"/>
</dbReference>
<proteinExistence type="inferred from homology"/>
<evidence type="ECO:0000259" key="2">
    <source>
        <dbReference type="PROSITE" id="PS50164"/>
    </source>
</evidence>
<dbReference type="PANTHER" id="PTHR34477">
    <property type="entry name" value="UPF0213 PROTEIN YHBQ"/>
    <property type="match status" value="1"/>
</dbReference>
<evidence type="ECO:0000313" key="4">
    <source>
        <dbReference type="Proteomes" id="UP001210865"/>
    </source>
</evidence>
<dbReference type="InterPro" id="IPR050190">
    <property type="entry name" value="UPF0213_domain"/>
</dbReference>
<dbReference type="CDD" id="cd10448">
    <property type="entry name" value="GIY-YIG_unchar_3"/>
    <property type="match status" value="1"/>
</dbReference>
<evidence type="ECO:0000313" key="3">
    <source>
        <dbReference type="EMBL" id="WBO24683.1"/>
    </source>
</evidence>
<dbReference type="Proteomes" id="UP001210865">
    <property type="component" value="Chromosome"/>
</dbReference>
<organism evidence="3 4">
    <name type="scientific">Sphingomonas abietis</name>
    <dbReference type="NCBI Taxonomy" id="3012344"/>
    <lineage>
        <taxon>Bacteria</taxon>
        <taxon>Pseudomonadati</taxon>
        <taxon>Pseudomonadota</taxon>
        <taxon>Alphaproteobacteria</taxon>
        <taxon>Sphingomonadales</taxon>
        <taxon>Sphingomonadaceae</taxon>
        <taxon>Sphingomonas</taxon>
    </lineage>
</organism>
<dbReference type="Gene3D" id="3.40.1440.10">
    <property type="entry name" value="GIY-YIG endonuclease"/>
    <property type="match status" value="1"/>
</dbReference>
<dbReference type="InterPro" id="IPR000305">
    <property type="entry name" value="GIY-YIG_endonuc"/>
</dbReference>
<comment type="similarity">
    <text evidence="1">Belongs to the UPF0213 family.</text>
</comment>
<dbReference type="SUPFAM" id="SSF82771">
    <property type="entry name" value="GIY-YIG endonuclease"/>
    <property type="match status" value="1"/>
</dbReference>
<dbReference type="EMBL" id="CP115174">
    <property type="protein sequence ID" value="WBO24683.1"/>
    <property type="molecule type" value="Genomic_DNA"/>
</dbReference>